<comment type="caution">
    <text evidence="7">The sequence shown here is derived from an EMBL/GenBank/DDBJ whole genome shotgun (WGS) entry which is preliminary data.</text>
</comment>
<dbReference type="InterPro" id="IPR005706">
    <property type="entry name" value="Ribosomal_uS2_bac/mit/plastid"/>
</dbReference>
<keyword evidence="3 5" id="KW-0687">Ribonucleoprotein</keyword>
<dbReference type="Pfam" id="PF00318">
    <property type="entry name" value="Ribosomal_S2"/>
    <property type="match status" value="1"/>
</dbReference>
<dbReference type="SUPFAM" id="SSF52313">
    <property type="entry name" value="Ribosomal protein S2"/>
    <property type="match status" value="1"/>
</dbReference>
<reference evidence="7 8" key="1">
    <citation type="journal article" date="2016" name="Nat. Commun.">
        <title>Thousands of microbial genomes shed light on interconnected biogeochemical processes in an aquifer system.</title>
        <authorList>
            <person name="Anantharaman K."/>
            <person name="Brown C.T."/>
            <person name="Hug L.A."/>
            <person name="Sharon I."/>
            <person name="Castelle C.J."/>
            <person name="Probst A.J."/>
            <person name="Thomas B.C."/>
            <person name="Singh A."/>
            <person name="Wilkins M.J."/>
            <person name="Karaoz U."/>
            <person name="Brodie E.L."/>
            <person name="Williams K.H."/>
            <person name="Hubbard S.S."/>
            <person name="Banfield J.F."/>
        </authorList>
    </citation>
    <scope>NUCLEOTIDE SEQUENCE [LARGE SCALE GENOMIC DNA]</scope>
</reference>
<evidence type="ECO:0000256" key="2">
    <source>
        <dbReference type="ARBA" id="ARBA00022980"/>
    </source>
</evidence>
<keyword evidence="2 5" id="KW-0689">Ribosomal protein</keyword>
<dbReference type="STRING" id="1797517.A3F61_01800"/>
<dbReference type="PROSITE" id="PS00963">
    <property type="entry name" value="RIBOSOMAL_S2_2"/>
    <property type="match status" value="1"/>
</dbReference>
<organism evidence="7 8">
    <name type="scientific">Candidatus Blackburnbacteria bacterium RIFCSPHIGHO2_12_FULL_41_13b</name>
    <dbReference type="NCBI Taxonomy" id="1797517"/>
    <lineage>
        <taxon>Bacteria</taxon>
        <taxon>Candidatus Blackburniibacteriota</taxon>
    </lineage>
</organism>
<dbReference type="GO" id="GO:0006412">
    <property type="term" value="P:translation"/>
    <property type="evidence" value="ECO:0007669"/>
    <property type="project" value="UniProtKB-UniRule"/>
</dbReference>
<gene>
    <name evidence="5" type="primary">rpsB</name>
    <name evidence="7" type="ORF">A3F61_01800</name>
</gene>
<dbReference type="Proteomes" id="UP000178272">
    <property type="component" value="Unassembled WGS sequence"/>
</dbReference>
<dbReference type="GO" id="GO:0022627">
    <property type="term" value="C:cytosolic small ribosomal subunit"/>
    <property type="evidence" value="ECO:0007669"/>
    <property type="project" value="TreeGrafter"/>
</dbReference>
<evidence type="ECO:0000256" key="4">
    <source>
        <dbReference type="ARBA" id="ARBA00035256"/>
    </source>
</evidence>
<dbReference type="NCBIfam" id="TIGR01011">
    <property type="entry name" value="rpsB_bact"/>
    <property type="match status" value="1"/>
</dbReference>
<evidence type="ECO:0000256" key="3">
    <source>
        <dbReference type="ARBA" id="ARBA00023274"/>
    </source>
</evidence>
<protein>
    <recommendedName>
        <fullName evidence="4 5">Small ribosomal subunit protein uS2</fullName>
    </recommendedName>
</protein>
<dbReference type="CDD" id="cd01425">
    <property type="entry name" value="RPS2"/>
    <property type="match status" value="1"/>
</dbReference>
<comment type="similarity">
    <text evidence="1 5 6">Belongs to the universal ribosomal protein uS2 family.</text>
</comment>
<dbReference type="InterPro" id="IPR023591">
    <property type="entry name" value="Ribosomal_uS2_flav_dom_sf"/>
</dbReference>
<dbReference type="EMBL" id="MHCA01000034">
    <property type="protein sequence ID" value="OGY11607.1"/>
    <property type="molecule type" value="Genomic_DNA"/>
</dbReference>
<proteinExistence type="inferred from homology"/>
<sequence length="246" mass="27371">MMQVTLEQLLEAGSHFGHQVRRWNPKMAPYIYAQHDGVHVFDLTKTKAGLEEACEAVKKSVSEGQVILFVATKRQAKDIVTQAAQSVGMPFVATRWLGGMLTNFDQIKRSLRKLQDLKKSRDSGEFDEYTKHERLLLDREIASLERMLGGVSSLNTLPDMLFVLDTHEEATAVREANKVGIPVVGVVDTNGDPQVIDYPIPANDDAVKSITLLVNAITEAVKEGQKKIEIETEKEKKKKAKAEAKS</sequence>
<name>A0A1G1V8H5_9BACT</name>
<dbReference type="PANTHER" id="PTHR12534">
    <property type="entry name" value="30S RIBOSOMAL PROTEIN S2 PROKARYOTIC AND ORGANELLAR"/>
    <property type="match status" value="1"/>
</dbReference>
<dbReference type="AlphaFoldDB" id="A0A1G1V8H5"/>
<dbReference type="PRINTS" id="PR00395">
    <property type="entry name" value="RIBOSOMALS2"/>
</dbReference>
<dbReference type="GO" id="GO:0003735">
    <property type="term" value="F:structural constituent of ribosome"/>
    <property type="evidence" value="ECO:0007669"/>
    <property type="project" value="InterPro"/>
</dbReference>
<dbReference type="Gene3D" id="3.40.50.10490">
    <property type="entry name" value="Glucose-6-phosphate isomerase like protein, domain 1"/>
    <property type="match status" value="1"/>
</dbReference>
<evidence type="ECO:0000256" key="5">
    <source>
        <dbReference type="HAMAP-Rule" id="MF_00291"/>
    </source>
</evidence>
<dbReference type="InterPro" id="IPR001865">
    <property type="entry name" value="Ribosomal_uS2"/>
</dbReference>
<evidence type="ECO:0000313" key="7">
    <source>
        <dbReference type="EMBL" id="OGY11607.1"/>
    </source>
</evidence>
<evidence type="ECO:0000313" key="8">
    <source>
        <dbReference type="Proteomes" id="UP000178272"/>
    </source>
</evidence>
<dbReference type="PROSITE" id="PS00962">
    <property type="entry name" value="RIBOSOMAL_S2_1"/>
    <property type="match status" value="1"/>
</dbReference>
<dbReference type="HAMAP" id="MF_00291_B">
    <property type="entry name" value="Ribosomal_uS2_B"/>
    <property type="match status" value="1"/>
</dbReference>
<dbReference type="PANTHER" id="PTHR12534:SF0">
    <property type="entry name" value="SMALL RIBOSOMAL SUBUNIT PROTEIN US2M"/>
    <property type="match status" value="1"/>
</dbReference>
<dbReference type="InterPro" id="IPR018130">
    <property type="entry name" value="Ribosomal_uS2_CS"/>
</dbReference>
<evidence type="ECO:0000256" key="6">
    <source>
        <dbReference type="RuleBase" id="RU003631"/>
    </source>
</evidence>
<accession>A0A1G1V8H5</accession>
<evidence type="ECO:0000256" key="1">
    <source>
        <dbReference type="ARBA" id="ARBA00006242"/>
    </source>
</evidence>
<dbReference type="Gene3D" id="1.10.287.610">
    <property type="entry name" value="Helix hairpin bin"/>
    <property type="match status" value="1"/>
</dbReference>